<accession>Q8R8D9</accession>
<evidence type="ECO:0000313" key="2">
    <source>
        <dbReference type="Proteomes" id="UP000000555"/>
    </source>
</evidence>
<evidence type="ECO:0000313" key="1">
    <source>
        <dbReference type="EMBL" id="AAM25239.1"/>
    </source>
</evidence>
<sequence length="124" mass="13927">MAIANKSIRTGIKEAAATYSEIPLLSFKSLLACTSKIYHLLIKIEWERIPPPYPLFYFPDATLWNKDDMLLNVLFQRLDIVVLALGITSTAIPATSAKSDATATYSFNPFLSFFKFVNTVITFL</sequence>
<reference evidence="1 2" key="1">
    <citation type="journal article" date="2002" name="Genome Res.">
        <title>A complete sequence of the T. tengcongensis genome.</title>
        <authorList>
            <person name="Bao Q."/>
            <person name="Tian Y."/>
            <person name="Li W."/>
            <person name="Xu Z."/>
            <person name="Xuan Z."/>
            <person name="Hu S."/>
            <person name="Dong W."/>
            <person name="Yang J."/>
            <person name="Chen Y."/>
            <person name="Xue Y."/>
            <person name="Xu Y."/>
            <person name="Lai X."/>
            <person name="Huang L."/>
            <person name="Dong X."/>
            <person name="Ma Y."/>
            <person name="Ling L."/>
            <person name="Tan H."/>
            <person name="Chen R."/>
            <person name="Wang J."/>
            <person name="Yu J."/>
            <person name="Yang H."/>
        </authorList>
    </citation>
    <scope>NUCLEOTIDE SEQUENCE [LARGE SCALE GENOMIC DNA]</scope>
    <source>
        <strain evidence="2">DSM 15242 / JCM 11007 / NBRC 100824 / MB4</strain>
    </source>
</reference>
<dbReference type="HOGENOM" id="CLU_1999698_0_0_9"/>
<protein>
    <submittedName>
        <fullName evidence="1">Uncharacterized protein</fullName>
    </submittedName>
</protein>
<dbReference type="KEGG" id="tte:TTE2064"/>
<gene>
    <name evidence="1" type="ordered locus">TTE2064</name>
</gene>
<dbReference type="EMBL" id="AE008691">
    <property type="protein sequence ID" value="AAM25239.1"/>
    <property type="molecule type" value="Genomic_DNA"/>
</dbReference>
<proteinExistence type="predicted"/>
<dbReference type="STRING" id="273068.TTE2064"/>
<dbReference type="AlphaFoldDB" id="Q8R8D9"/>
<dbReference type="Proteomes" id="UP000000555">
    <property type="component" value="Chromosome"/>
</dbReference>
<name>Q8R8D9_CALS4</name>
<keyword evidence="2" id="KW-1185">Reference proteome</keyword>
<organism evidence="1 2">
    <name type="scientific">Caldanaerobacter subterraneus subsp. tengcongensis (strain DSM 15242 / JCM 11007 / NBRC 100824 / MB4)</name>
    <name type="common">Thermoanaerobacter tengcongensis</name>
    <dbReference type="NCBI Taxonomy" id="273068"/>
    <lineage>
        <taxon>Bacteria</taxon>
        <taxon>Bacillati</taxon>
        <taxon>Bacillota</taxon>
        <taxon>Clostridia</taxon>
        <taxon>Thermoanaerobacterales</taxon>
        <taxon>Thermoanaerobacteraceae</taxon>
        <taxon>Caldanaerobacter</taxon>
    </lineage>
</organism>